<dbReference type="SUPFAM" id="SSF82185">
    <property type="entry name" value="Histone H3 K4-specific methyltransferase SET7/9 N-terminal domain"/>
    <property type="match status" value="2"/>
</dbReference>
<gene>
    <name evidence="3" type="ORF">ECRASSUSDP1_LOCUS8727</name>
</gene>
<accession>A0AAD1UEP0</accession>
<dbReference type="GO" id="GO:0005829">
    <property type="term" value="C:cytosol"/>
    <property type="evidence" value="ECO:0007669"/>
    <property type="project" value="TreeGrafter"/>
</dbReference>
<comment type="caution">
    <text evidence="3">The sequence shown here is derived from an EMBL/GenBank/DDBJ whole genome shotgun (WGS) entry which is preliminary data.</text>
</comment>
<sequence>MGNCCAGEDDSKQTNMLKKKSKGKSSNGPKKGRTLTQDEFDQFKQEVKDDEIDDLWSNPGDWETDDDSDSDEFNKDLVDLDKKGNTKSLFRSNFMDKLHEYLADDVLAKHGELGPFQYRKKDYNAMKLDEGKLEVRNPTKLEDDSYYFGQWIQGTDERCGRGFQVTEEGELYEGFWNKNKKNGKGRTLFINRDVFQGTYKNGQPEGYGCFVKDKDVKTKGYYKKDKLNGKGFEMLPDGTTYRGDFKNGEKEGEGTFKWEGGQSYTGEVINGKLQGKGTYTWTDGRTYTGDFKDSKMDGEGIFKFSDGKQYEGEYKNDKKHGHGVYTWPEGKKYDGGWKNGKQHGEGIYTTKEGKVKKGLWEDGEKIKWIS</sequence>
<evidence type="ECO:0008006" key="5">
    <source>
        <dbReference type="Google" id="ProtNLM"/>
    </source>
</evidence>
<dbReference type="Gene3D" id="2.20.110.10">
    <property type="entry name" value="Histone H3 K4-specific methyltransferase SET7/9 N-terminal domain"/>
    <property type="match status" value="3"/>
</dbReference>
<keyword evidence="4" id="KW-1185">Reference proteome</keyword>
<keyword evidence="1" id="KW-0677">Repeat</keyword>
<reference evidence="3" key="1">
    <citation type="submission" date="2023-07" db="EMBL/GenBank/DDBJ databases">
        <authorList>
            <consortium name="AG Swart"/>
            <person name="Singh M."/>
            <person name="Singh A."/>
            <person name="Seah K."/>
            <person name="Emmerich C."/>
        </authorList>
    </citation>
    <scope>NUCLEOTIDE SEQUENCE</scope>
    <source>
        <strain evidence="3">DP1</strain>
    </source>
</reference>
<feature type="region of interest" description="Disordered" evidence="2">
    <location>
        <begin position="1"/>
        <end position="71"/>
    </location>
</feature>
<name>A0AAD1UEP0_EUPCR</name>
<evidence type="ECO:0000256" key="1">
    <source>
        <dbReference type="ARBA" id="ARBA00022737"/>
    </source>
</evidence>
<evidence type="ECO:0000313" key="3">
    <source>
        <dbReference type="EMBL" id="CAI2367442.1"/>
    </source>
</evidence>
<dbReference type="EMBL" id="CAMPGE010008548">
    <property type="protein sequence ID" value="CAI2367442.1"/>
    <property type="molecule type" value="Genomic_DNA"/>
</dbReference>
<dbReference type="AlphaFoldDB" id="A0AAD1UEP0"/>
<dbReference type="Proteomes" id="UP001295684">
    <property type="component" value="Unassembled WGS sequence"/>
</dbReference>
<dbReference type="PANTHER" id="PTHR43215">
    <property type="entry name" value="RADIAL SPOKE HEAD 1 HOMOLOG"/>
    <property type="match status" value="1"/>
</dbReference>
<feature type="compositionally biased region" description="Acidic residues" evidence="2">
    <location>
        <begin position="62"/>
        <end position="71"/>
    </location>
</feature>
<organism evidence="3 4">
    <name type="scientific">Euplotes crassus</name>
    <dbReference type="NCBI Taxonomy" id="5936"/>
    <lineage>
        <taxon>Eukaryota</taxon>
        <taxon>Sar</taxon>
        <taxon>Alveolata</taxon>
        <taxon>Ciliophora</taxon>
        <taxon>Intramacronucleata</taxon>
        <taxon>Spirotrichea</taxon>
        <taxon>Hypotrichia</taxon>
        <taxon>Euplotida</taxon>
        <taxon>Euplotidae</taxon>
        <taxon>Moneuplotes</taxon>
    </lineage>
</organism>
<dbReference type="SMART" id="SM00698">
    <property type="entry name" value="MORN"/>
    <property type="match status" value="7"/>
</dbReference>
<protein>
    <recommendedName>
        <fullName evidence="5">MORN repeat protein</fullName>
    </recommendedName>
</protein>
<dbReference type="PANTHER" id="PTHR43215:SF14">
    <property type="entry name" value="RADIAL SPOKE HEAD 1 HOMOLOG"/>
    <property type="match status" value="1"/>
</dbReference>
<dbReference type="Pfam" id="PF02493">
    <property type="entry name" value="MORN"/>
    <property type="match status" value="8"/>
</dbReference>
<evidence type="ECO:0000313" key="4">
    <source>
        <dbReference type="Proteomes" id="UP001295684"/>
    </source>
</evidence>
<proteinExistence type="predicted"/>
<dbReference type="InterPro" id="IPR003409">
    <property type="entry name" value="MORN"/>
</dbReference>
<evidence type="ECO:0000256" key="2">
    <source>
        <dbReference type="SAM" id="MobiDB-lite"/>
    </source>
</evidence>